<dbReference type="PANTHER" id="PTHR45650:SF89">
    <property type="entry name" value="GDSL-LIKE LIPASE_ACYLHYDROLASE"/>
    <property type="match status" value="1"/>
</dbReference>
<evidence type="ECO:0000256" key="7">
    <source>
        <dbReference type="ARBA" id="ARBA00023098"/>
    </source>
</evidence>
<dbReference type="EMBL" id="JBGMDY010000002">
    <property type="protein sequence ID" value="KAL2343235.1"/>
    <property type="molecule type" value="Genomic_DNA"/>
</dbReference>
<evidence type="ECO:0000256" key="3">
    <source>
        <dbReference type="ARBA" id="ARBA00022525"/>
    </source>
</evidence>
<evidence type="ECO:0000256" key="6">
    <source>
        <dbReference type="ARBA" id="ARBA00022963"/>
    </source>
</evidence>
<feature type="chain" id="PRO_5044807626" description="GDSL esterase/lipase" evidence="8">
    <location>
        <begin position="28"/>
        <end position="291"/>
    </location>
</feature>
<accession>A0ABD1N7T0</accession>
<comment type="subcellular location">
    <subcellularLocation>
        <location evidence="1">Secreted</location>
    </subcellularLocation>
</comment>
<gene>
    <name evidence="9" type="ORF">Fmac_004520</name>
</gene>
<sequence>MGSDHESKLWLGVVFLLGVHHFDYVVGVPEVPCLFIFGDSLSDSGNNNELLTEAKVNHLPYGIDFPAGPTGRFTHGRTAVDILTQILGFENFIPPFANTSGSDVVKGVNYASGSAGIRDESGKHMGQHVSLGGQIQHHAAIISEITKKLGGALGCCPQEISDHGKKGSGSLCVEEETATAFVFNKMLIDLVDRLNKELPDAKFTTINAQVKITEKDKALPKPAVIDNVCCKVGAFGLCDPKGEPCKNRKEYLFFDGYHPTEMVNEVNARNAYNAPNPNYAHPMDVSHLVKL</sequence>
<keyword evidence="4 8" id="KW-0732">Signal</keyword>
<evidence type="ECO:0000256" key="5">
    <source>
        <dbReference type="ARBA" id="ARBA00022801"/>
    </source>
</evidence>
<comment type="caution">
    <text evidence="9">The sequence shown here is derived from an EMBL/GenBank/DDBJ whole genome shotgun (WGS) entry which is preliminary data.</text>
</comment>
<dbReference type="GO" id="GO:0005576">
    <property type="term" value="C:extracellular region"/>
    <property type="evidence" value="ECO:0007669"/>
    <property type="project" value="UniProtKB-SubCell"/>
</dbReference>
<comment type="similarity">
    <text evidence="2">Belongs to the 'GDSL' lipolytic enzyme family.</text>
</comment>
<keyword evidence="7" id="KW-0443">Lipid metabolism</keyword>
<evidence type="ECO:0000256" key="4">
    <source>
        <dbReference type="ARBA" id="ARBA00022729"/>
    </source>
</evidence>
<dbReference type="Proteomes" id="UP001603857">
    <property type="component" value="Unassembled WGS sequence"/>
</dbReference>
<evidence type="ECO:0000313" key="10">
    <source>
        <dbReference type="Proteomes" id="UP001603857"/>
    </source>
</evidence>
<keyword evidence="3" id="KW-0964">Secreted</keyword>
<feature type="signal peptide" evidence="8">
    <location>
        <begin position="1"/>
        <end position="27"/>
    </location>
</feature>
<evidence type="ECO:0000256" key="1">
    <source>
        <dbReference type="ARBA" id="ARBA00004613"/>
    </source>
</evidence>
<dbReference type="Pfam" id="PF00657">
    <property type="entry name" value="Lipase_GDSL"/>
    <property type="match status" value="2"/>
</dbReference>
<dbReference type="InterPro" id="IPR051238">
    <property type="entry name" value="GDSL_esterase/lipase"/>
</dbReference>
<name>A0ABD1N7T0_9FABA</name>
<keyword evidence="5" id="KW-0378">Hydrolase</keyword>
<dbReference type="InterPro" id="IPR001087">
    <property type="entry name" value="GDSL"/>
</dbReference>
<protein>
    <recommendedName>
        <fullName evidence="11">GDSL esterase/lipase</fullName>
    </recommendedName>
</protein>
<evidence type="ECO:0000256" key="8">
    <source>
        <dbReference type="SAM" id="SignalP"/>
    </source>
</evidence>
<dbReference type="GO" id="GO:0016042">
    <property type="term" value="P:lipid catabolic process"/>
    <property type="evidence" value="ECO:0007669"/>
    <property type="project" value="UniProtKB-KW"/>
</dbReference>
<dbReference type="InterPro" id="IPR036514">
    <property type="entry name" value="SGNH_hydro_sf"/>
</dbReference>
<reference evidence="9 10" key="1">
    <citation type="submission" date="2024-08" db="EMBL/GenBank/DDBJ databases">
        <title>Insights into the chromosomal genome structure of Flemingia macrophylla.</title>
        <authorList>
            <person name="Ding Y."/>
            <person name="Zhao Y."/>
            <person name="Bi W."/>
            <person name="Wu M."/>
            <person name="Zhao G."/>
            <person name="Gong Y."/>
            <person name="Li W."/>
            <person name="Zhang P."/>
        </authorList>
    </citation>
    <scope>NUCLEOTIDE SEQUENCE [LARGE SCALE GENOMIC DNA]</scope>
    <source>
        <strain evidence="9">DYQJB</strain>
        <tissue evidence="9">Leaf</tissue>
    </source>
</reference>
<evidence type="ECO:0000256" key="2">
    <source>
        <dbReference type="ARBA" id="ARBA00008668"/>
    </source>
</evidence>
<organism evidence="9 10">
    <name type="scientific">Flemingia macrophylla</name>
    <dbReference type="NCBI Taxonomy" id="520843"/>
    <lineage>
        <taxon>Eukaryota</taxon>
        <taxon>Viridiplantae</taxon>
        <taxon>Streptophyta</taxon>
        <taxon>Embryophyta</taxon>
        <taxon>Tracheophyta</taxon>
        <taxon>Spermatophyta</taxon>
        <taxon>Magnoliopsida</taxon>
        <taxon>eudicotyledons</taxon>
        <taxon>Gunneridae</taxon>
        <taxon>Pentapetalae</taxon>
        <taxon>rosids</taxon>
        <taxon>fabids</taxon>
        <taxon>Fabales</taxon>
        <taxon>Fabaceae</taxon>
        <taxon>Papilionoideae</taxon>
        <taxon>50 kb inversion clade</taxon>
        <taxon>NPAAA clade</taxon>
        <taxon>indigoferoid/millettioid clade</taxon>
        <taxon>Phaseoleae</taxon>
        <taxon>Flemingia</taxon>
    </lineage>
</organism>
<proteinExistence type="inferred from homology"/>
<evidence type="ECO:0008006" key="11">
    <source>
        <dbReference type="Google" id="ProtNLM"/>
    </source>
</evidence>
<dbReference type="AlphaFoldDB" id="A0ABD1N7T0"/>
<keyword evidence="6" id="KW-0442">Lipid degradation</keyword>
<dbReference type="GO" id="GO:0016787">
    <property type="term" value="F:hydrolase activity"/>
    <property type="evidence" value="ECO:0007669"/>
    <property type="project" value="UniProtKB-KW"/>
</dbReference>
<dbReference type="Gene3D" id="3.40.50.1110">
    <property type="entry name" value="SGNH hydrolase"/>
    <property type="match status" value="2"/>
</dbReference>
<keyword evidence="10" id="KW-1185">Reference proteome</keyword>
<evidence type="ECO:0000313" key="9">
    <source>
        <dbReference type="EMBL" id="KAL2343235.1"/>
    </source>
</evidence>
<dbReference type="PANTHER" id="PTHR45650">
    <property type="entry name" value="GDSL-LIKE LIPASE/ACYLHYDROLASE-RELATED"/>
    <property type="match status" value="1"/>
</dbReference>